<evidence type="ECO:0000259" key="1">
    <source>
        <dbReference type="Pfam" id="PF00501"/>
    </source>
</evidence>
<protein>
    <submittedName>
        <fullName evidence="2">Coenzyme f390 synthetase</fullName>
    </submittedName>
</protein>
<proteinExistence type="predicted"/>
<evidence type="ECO:0000313" key="2">
    <source>
        <dbReference type="EMBL" id="EZP76711.1"/>
    </source>
</evidence>
<dbReference type="Pfam" id="PF00501">
    <property type="entry name" value="AMP-binding"/>
    <property type="match status" value="1"/>
</dbReference>
<dbReference type="PANTHER" id="PTHR43845:SF1">
    <property type="entry name" value="BLR5969 PROTEIN"/>
    <property type="match status" value="1"/>
</dbReference>
<organism evidence="2 3">
    <name type="scientific">Parageobacillus genomosp. 1</name>
    <dbReference type="NCBI Taxonomy" id="1295642"/>
    <lineage>
        <taxon>Bacteria</taxon>
        <taxon>Bacillati</taxon>
        <taxon>Bacillota</taxon>
        <taxon>Bacilli</taxon>
        <taxon>Bacillales</taxon>
        <taxon>Anoxybacillaceae</taxon>
        <taxon>Parageobacillus</taxon>
    </lineage>
</organism>
<dbReference type="RefSeq" id="WP_043904815.1">
    <property type="nucleotide sequence ID" value="NZ_CM002692.1"/>
</dbReference>
<keyword evidence="3" id="KW-1185">Reference proteome</keyword>
<dbReference type="PANTHER" id="PTHR43845">
    <property type="entry name" value="BLR5969 PROTEIN"/>
    <property type="match status" value="1"/>
</dbReference>
<sequence>MQNQRFIEAAMRSKLYQKKLKNINLEDWNSIPFTTKDDLRNADTYDVLGVPLHQVATYHETSGTTGTPTPSWFSHKDIEQEAQVVLQSSLNLNEHDIVLNRFPFAMAIPAFIVYWAAQKVGAVHIGVDKASMVTPDRRVVEIMERTHPTILTLLPSEAEKLYHVSMQMGVRFPTKGLRALLLAGELVSPARKKYIEKMWGVPVHLLFGSTETGGLFMTCENGHYHIDHPNVKIEVVDEWGIPVENGIKGNCVISSAREGMPLLRYANQDIIKLIDGAQCNCKKTEPIMIHYGRKEDVIEYQNKSVSFYELQEAVYTLSKVPFMWKIKTSGDRVQFLCQFIEPAGENIISTIKHELSEKLGFEMDIQQTEIIPLKKLTEKPAYGKYAYIERERINETEVLAKY</sequence>
<evidence type="ECO:0000313" key="3">
    <source>
        <dbReference type="Proteomes" id="UP000023566"/>
    </source>
</evidence>
<accession>A0ABC9VE75</accession>
<comment type="caution">
    <text evidence="2">The sequence shown here is derived from an EMBL/GenBank/DDBJ whole genome shotgun (WGS) entry which is preliminary data.</text>
</comment>
<dbReference type="AlphaFoldDB" id="A0ABC9VE75"/>
<dbReference type="Proteomes" id="UP000023566">
    <property type="component" value="Chromosome"/>
</dbReference>
<gene>
    <name evidence="2" type="ORF">H839_08953</name>
</gene>
<name>A0ABC9VE75_9BACL</name>
<dbReference type="EMBL" id="AOTZ01000005">
    <property type="protein sequence ID" value="EZP76711.1"/>
    <property type="molecule type" value="Genomic_DNA"/>
</dbReference>
<dbReference type="InterPro" id="IPR000873">
    <property type="entry name" value="AMP-dep_synth/lig_dom"/>
</dbReference>
<feature type="domain" description="AMP-dependent synthetase/ligase" evidence="1">
    <location>
        <begin position="50"/>
        <end position="255"/>
    </location>
</feature>
<reference evidence="2 3" key="1">
    <citation type="journal article" date="2014" name="Appl. Microbiol. Biotechnol.">
        <title>Transformable facultative thermophile Geobacillus stearothermophilus NUB3621 as a host strain for metabolic engineering.</title>
        <authorList>
            <person name="Blanchard K."/>
            <person name="Robic S."/>
            <person name="Matsumura I."/>
        </authorList>
    </citation>
    <scope>NUCLEOTIDE SEQUENCE [LARGE SCALE GENOMIC DNA]</scope>
    <source>
        <strain evidence="2 3">NUB3621</strain>
    </source>
</reference>
<dbReference type="SUPFAM" id="SSF56801">
    <property type="entry name" value="Acetyl-CoA synthetase-like"/>
    <property type="match status" value="1"/>
</dbReference>
<dbReference type="Gene3D" id="3.40.50.12780">
    <property type="entry name" value="N-terminal domain of ligase-like"/>
    <property type="match status" value="1"/>
</dbReference>
<dbReference type="InterPro" id="IPR042099">
    <property type="entry name" value="ANL_N_sf"/>
</dbReference>